<dbReference type="InterPro" id="IPR048898">
    <property type="entry name" value="OB_NMD3"/>
</dbReference>
<evidence type="ECO:0000256" key="7">
    <source>
        <dbReference type="RuleBase" id="RU364108"/>
    </source>
</evidence>
<feature type="domain" description="Nmd3 N-terminal" evidence="9">
    <location>
        <begin position="16"/>
        <end position="244"/>
    </location>
</feature>
<evidence type="ECO:0000256" key="5">
    <source>
        <dbReference type="ARBA" id="ARBA00022927"/>
    </source>
</evidence>
<feature type="region of interest" description="Disordered" evidence="8">
    <location>
        <begin position="416"/>
        <end position="454"/>
    </location>
</feature>
<evidence type="ECO:0000259" key="9">
    <source>
        <dbReference type="Pfam" id="PF04981"/>
    </source>
</evidence>
<sequence length="558" mass="62497">MAMEFIPGPAVHRVLCADCGTPITPNSANLCVACLRNTVDITEGIPKQASVNFCRNCERFLAPPQAWVIARPESAELLAICVKKLKGLNKVRLTDAHFIWTEPHSKRLRVSLTIQKEVLTNTILEQTFEIEYLVQYGQCPDCARLAAKNTWRALVQVRQKVAHKRTFLYLEQLILKHGAQKDTISVKEVRDGLDFFYSSRSHALKMLEFLGSVVPIRSKSSEQIQSSDIHTSTATFKYTYSVEIIPICKEDLVCIPPKLARSLSNISPLALCTRVGNSLQLLDPATLQTVELSSPVYWRTPFDPLACVTDLVEFTVLDVEPDGRARGKYVLADAQVALNGAFRSGKAEVDDGMMDYEAQGEQTQIFHTRTHLGAILQPGDNVLGYFLTNSNYNSDDFAALKSDYIPDVMLVKKTYPNRRKKNKPRNWKLRSIGKEAGEEGETGSGRGVVGRLGGRDQKKIEEDYEMFLRDIEEDEEMRGAINLYKAQKEAEESDMAVDKGSKSRGPKKAQYAMDVDEAAAEETDAEGEEEADFPEIALNELLDNFDEMTLQEEVPQEV</sequence>
<dbReference type="Pfam" id="PF21193">
    <property type="entry name" value="NMD_SH3"/>
    <property type="match status" value="1"/>
</dbReference>
<dbReference type="InterPro" id="IPR039768">
    <property type="entry name" value="Nmd3"/>
</dbReference>
<dbReference type="PANTHER" id="PTHR12746:SF2">
    <property type="entry name" value="60S RIBOSOMAL EXPORT PROTEIN NMD3"/>
    <property type="match status" value="1"/>
</dbReference>
<evidence type="ECO:0000313" key="13">
    <source>
        <dbReference type="Proteomes" id="UP000054007"/>
    </source>
</evidence>
<dbReference type="InterPro" id="IPR048899">
    <property type="entry name" value="NMD_SH3"/>
</dbReference>
<dbReference type="GO" id="GO:0005737">
    <property type="term" value="C:cytoplasm"/>
    <property type="evidence" value="ECO:0007669"/>
    <property type="project" value="UniProtKB-SubCell"/>
</dbReference>
<dbReference type="AlphaFoldDB" id="A0A0D7B826"/>
<feature type="region of interest" description="Disordered" evidence="8">
    <location>
        <begin position="488"/>
        <end position="531"/>
    </location>
</feature>
<dbReference type="InterPro" id="IPR007064">
    <property type="entry name" value="Nmd3_N"/>
</dbReference>
<organism evidence="12 13">
    <name type="scientific">Cylindrobasidium torrendii FP15055 ss-10</name>
    <dbReference type="NCBI Taxonomy" id="1314674"/>
    <lineage>
        <taxon>Eukaryota</taxon>
        <taxon>Fungi</taxon>
        <taxon>Dikarya</taxon>
        <taxon>Basidiomycota</taxon>
        <taxon>Agaricomycotina</taxon>
        <taxon>Agaricomycetes</taxon>
        <taxon>Agaricomycetidae</taxon>
        <taxon>Agaricales</taxon>
        <taxon>Marasmiineae</taxon>
        <taxon>Physalacriaceae</taxon>
        <taxon>Cylindrobasidium</taxon>
    </lineage>
</organism>
<feature type="compositionally biased region" description="Acidic residues" evidence="8">
    <location>
        <begin position="514"/>
        <end position="531"/>
    </location>
</feature>
<gene>
    <name evidence="12" type="ORF">CYLTODRAFT_437351</name>
</gene>
<dbReference type="PANTHER" id="PTHR12746">
    <property type="entry name" value="NONSENSE-MEDIATED MRNA DECAY PROTEIN 3"/>
    <property type="match status" value="1"/>
</dbReference>
<comment type="similarity">
    <text evidence="1 7">Belongs to the NMD3 family.</text>
</comment>
<keyword evidence="4 7" id="KW-0963">Cytoplasm</keyword>
<evidence type="ECO:0000259" key="11">
    <source>
        <dbReference type="Pfam" id="PF21193"/>
    </source>
</evidence>
<dbReference type="EMBL" id="KN880547">
    <property type="protein sequence ID" value="KIY66662.1"/>
    <property type="molecule type" value="Genomic_DNA"/>
</dbReference>
<dbReference type="STRING" id="1314674.A0A0D7B826"/>
<keyword evidence="13" id="KW-1185">Reference proteome</keyword>
<comment type="subcellular location">
    <subcellularLocation>
        <location evidence="7">Cytoplasm</location>
    </subcellularLocation>
    <subcellularLocation>
        <location evidence="7">Nucleus</location>
    </subcellularLocation>
</comment>
<keyword evidence="5 7" id="KW-0653">Protein transport</keyword>
<keyword evidence="3 7" id="KW-0813">Transport</keyword>
<name>A0A0D7B826_9AGAR</name>
<accession>A0A0D7B826</accession>
<dbReference type="Pfam" id="PF21192">
    <property type="entry name" value="OB_NMD3"/>
    <property type="match status" value="1"/>
</dbReference>
<evidence type="ECO:0000256" key="2">
    <source>
        <dbReference type="ARBA" id="ARBA00017035"/>
    </source>
</evidence>
<dbReference type="GO" id="GO:0005634">
    <property type="term" value="C:nucleus"/>
    <property type="evidence" value="ECO:0007669"/>
    <property type="project" value="UniProtKB-SubCell"/>
</dbReference>
<keyword evidence="6 7" id="KW-0539">Nucleus</keyword>
<evidence type="ECO:0000313" key="12">
    <source>
        <dbReference type="EMBL" id="KIY66662.1"/>
    </source>
</evidence>
<feature type="compositionally biased region" description="Gly residues" evidence="8">
    <location>
        <begin position="442"/>
        <end position="452"/>
    </location>
</feature>
<dbReference type="GO" id="GO:0015031">
    <property type="term" value="P:protein transport"/>
    <property type="evidence" value="ECO:0007669"/>
    <property type="project" value="UniProtKB-KW"/>
</dbReference>
<evidence type="ECO:0000256" key="1">
    <source>
        <dbReference type="ARBA" id="ARBA00009794"/>
    </source>
</evidence>
<comment type="function">
    <text evidence="7">Acts as an adapter for the XPO1/CRM1-mediated export of the 60S ribosomal subunit.</text>
</comment>
<feature type="domain" description="60S ribosomal export protein NMD3 SH3" evidence="11">
    <location>
        <begin position="247"/>
        <end position="294"/>
    </location>
</feature>
<evidence type="ECO:0000256" key="6">
    <source>
        <dbReference type="ARBA" id="ARBA00023242"/>
    </source>
</evidence>
<evidence type="ECO:0000259" key="10">
    <source>
        <dbReference type="Pfam" id="PF21192"/>
    </source>
</evidence>
<evidence type="ECO:0000256" key="3">
    <source>
        <dbReference type="ARBA" id="ARBA00022448"/>
    </source>
</evidence>
<dbReference type="GO" id="GO:0000055">
    <property type="term" value="P:ribosomal large subunit export from nucleus"/>
    <property type="evidence" value="ECO:0007669"/>
    <property type="project" value="TreeGrafter"/>
</dbReference>
<dbReference type="GO" id="GO:0043023">
    <property type="term" value="F:ribosomal large subunit binding"/>
    <property type="evidence" value="ECO:0007669"/>
    <property type="project" value="InterPro"/>
</dbReference>
<dbReference type="Pfam" id="PF04981">
    <property type="entry name" value="NMD3"/>
    <property type="match status" value="1"/>
</dbReference>
<feature type="domain" description="60S ribosomal export protein NMD3 OB-fold" evidence="10">
    <location>
        <begin position="311"/>
        <end position="413"/>
    </location>
</feature>
<feature type="compositionally biased region" description="Basic residues" evidence="8">
    <location>
        <begin position="416"/>
        <end position="428"/>
    </location>
</feature>
<evidence type="ECO:0000256" key="4">
    <source>
        <dbReference type="ARBA" id="ARBA00022490"/>
    </source>
</evidence>
<protein>
    <recommendedName>
        <fullName evidence="2 7">60S ribosomal export protein NMD3</fullName>
    </recommendedName>
</protein>
<dbReference type="OrthoDB" id="203821at2759"/>
<dbReference type="Proteomes" id="UP000054007">
    <property type="component" value="Unassembled WGS sequence"/>
</dbReference>
<feature type="compositionally biased region" description="Basic and acidic residues" evidence="8">
    <location>
        <begin position="488"/>
        <end position="501"/>
    </location>
</feature>
<proteinExistence type="inferred from homology"/>
<evidence type="ECO:0000256" key="8">
    <source>
        <dbReference type="SAM" id="MobiDB-lite"/>
    </source>
</evidence>
<reference evidence="12 13" key="1">
    <citation type="journal article" date="2015" name="Fungal Genet. Biol.">
        <title>Evolution of novel wood decay mechanisms in Agaricales revealed by the genome sequences of Fistulina hepatica and Cylindrobasidium torrendii.</title>
        <authorList>
            <person name="Floudas D."/>
            <person name="Held B.W."/>
            <person name="Riley R."/>
            <person name="Nagy L.G."/>
            <person name="Koehler G."/>
            <person name="Ransdell A.S."/>
            <person name="Younus H."/>
            <person name="Chow J."/>
            <person name="Chiniquy J."/>
            <person name="Lipzen A."/>
            <person name="Tritt A."/>
            <person name="Sun H."/>
            <person name="Haridas S."/>
            <person name="LaButti K."/>
            <person name="Ohm R.A."/>
            <person name="Kues U."/>
            <person name="Blanchette R.A."/>
            <person name="Grigoriev I.V."/>
            <person name="Minto R.E."/>
            <person name="Hibbett D.S."/>
        </authorList>
    </citation>
    <scope>NUCLEOTIDE SEQUENCE [LARGE SCALE GENOMIC DNA]</scope>
    <source>
        <strain evidence="12 13">FP15055 ss-10</strain>
    </source>
</reference>